<feature type="domain" description="Manganese/iron superoxide dismutase N-terminal" evidence="7">
    <location>
        <begin position="3"/>
        <end position="90"/>
    </location>
</feature>
<dbReference type="Pfam" id="PF00081">
    <property type="entry name" value="Sod_Fe_N"/>
    <property type="match status" value="1"/>
</dbReference>
<dbReference type="InterPro" id="IPR001189">
    <property type="entry name" value="Mn/Fe_SOD"/>
</dbReference>
<organism evidence="9 10">
    <name type="scientific">Candidatus Falkowbacteria bacterium GW2011_GWA2_39_24</name>
    <dbReference type="NCBI Taxonomy" id="1618634"/>
    <lineage>
        <taxon>Bacteria</taxon>
        <taxon>Candidatus Falkowiibacteriota</taxon>
    </lineage>
</organism>
<proteinExistence type="inferred from homology"/>
<dbReference type="Gene3D" id="3.55.40.20">
    <property type="entry name" value="Iron/manganese superoxide dismutase, C-terminal domain"/>
    <property type="match status" value="1"/>
</dbReference>
<dbReference type="AlphaFoldDB" id="A0A0G0QRZ4"/>
<dbReference type="InterPro" id="IPR019831">
    <property type="entry name" value="Mn/Fe_SOD_N"/>
</dbReference>
<dbReference type="PROSITE" id="PS00088">
    <property type="entry name" value="SOD_MN"/>
    <property type="match status" value="1"/>
</dbReference>
<dbReference type="PANTHER" id="PTHR43595:SF2">
    <property type="entry name" value="SMALL RIBOSOMAL SUBUNIT PROTEIN MS42"/>
    <property type="match status" value="1"/>
</dbReference>
<dbReference type="GO" id="GO:0004784">
    <property type="term" value="F:superoxide dismutase activity"/>
    <property type="evidence" value="ECO:0007669"/>
    <property type="project" value="UniProtKB-EC"/>
</dbReference>
<dbReference type="PRINTS" id="PR01703">
    <property type="entry name" value="MNSODISMTASE"/>
</dbReference>
<dbReference type="Proteomes" id="UP000034048">
    <property type="component" value="Unassembled WGS sequence"/>
</dbReference>
<dbReference type="InterPro" id="IPR019833">
    <property type="entry name" value="Mn/Fe_SOD_BS"/>
</dbReference>
<feature type="domain" description="Manganese/iron superoxide dismutase C-terminal" evidence="8">
    <location>
        <begin position="99"/>
        <end position="183"/>
    </location>
</feature>
<dbReference type="Gene3D" id="1.10.287.990">
    <property type="entry name" value="Fe,Mn superoxide dismutase (SOD) domain"/>
    <property type="match status" value="1"/>
</dbReference>
<feature type="binding site" evidence="5">
    <location>
        <position position="164"/>
    </location>
    <ligand>
        <name>Mn(2+)</name>
        <dbReference type="ChEBI" id="CHEBI:29035"/>
    </ligand>
</feature>
<dbReference type="SUPFAM" id="SSF46609">
    <property type="entry name" value="Fe,Mn superoxide dismutase (SOD), N-terminal domain"/>
    <property type="match status" value="1"/>
</dbReference>
<dbReference type="PATRIC" id="fig|1618634.3.peg.580"/>
<evidence type="ECO:0000313" key="9">
    <source>
        <dbReference type="EMBL" id="KKR13130.1"/>
    </source>
</evidence>
<evidence type="ECO:0000256" key="6">
    <source>
        <dbReference type="RuleBase" id="RU000414"/>
    </source>
</evidence>
<evidence type="ECO:0000259" key="7">
    <source>
        <dbReference type="Pfam" id="PF00081"/>
    </source>
</evidence>
<evidence type="ECO:0000313" key="10">
    <source>
        <dbReference type="Proteomes" id="UP000034048"/>
    </source>
</evidence>
<evidence type="ECO:0000256" key="2">
    <source>
        <dbReference type="ARBA" id="ARBA00012682"/>
    </source>
</evidence>
<dbReference type="InterPro" id="IPR036324">
    <property type="entry name" value="Mn/Fe_SOD_N_sf"/>
</dbReference>
<gene>
    <name evidence="9" type="ORF">UT42_C0052G0006</name>
</gene>
<dbReference type="SUPFAM" id="SSF54719">
    <property type="entry name" value="Fe,Mn superoxide dismutase (SOD), C-terminal domain"/>
    <property type="match status" value="1"/>
</dbReference>
<dbReference type="PIRSF" id="PIRSF000349">
    <property type="entry name" value="SODismutase"/>
    <property type="match status" value="1"/>
</dbReference>
<dbReference type="GO" id="GO:0005737">
    <property type="term" value="C:cytoplasm"/>
    <property type="evidence" value="ECO:0007669"/>
    <property type="project" value="TreeGrafter"/>
</dbReference>
<evidence type="ECO:0000256" key="4">
    <source>
        <dbReference type="ARBA" id="ARBA00023002"/>
    </source>
</evidence>
<dbReference type="GO" id="GO:0046872">
    <property type="term" value="F:metal ion binding"/>
    <property type="evidence" value="ECO:0007669"/>
    <property type="project" value="UniProtKB-KW"/>
</dbReference>
<feature type="binding site" evidence="5">
    <location>
        <position position="83"/>
    </location>
    <ligand>
        <name>Mn(2+)</name>
        <dbReference type="ChEBI" id="CHEBI:29035"/>
    </ligand>
</feature>
<dbReference type="PANTHER" id="PTHR43595">
    <property type="entry name" value="37S RIBOSOMAL PROTEIN S26, MITOCHONDRIAL"/>
    <property type="match status" value="1"/>
</dbReference>
<protein>
    <recommendedName>
        <fullName evidence="2 6">Superoxide dismutase</fullName>
        <ecNumber evidence="2 6">1.15.1.1</ecNumber>
    </recommendedName>
</protein>
<evidence type="ECO:0000259" key="8">
    <source>
        <dbReference type="Pfam" id="PF02777"/>
    </source>
</evidence>
<sequence length="190" mass="22219">MIELNKLNYNYDALEPYIDATTMTIHHDKHHQGYVDNYNKVINKYPELQDKTVEEVLTNINTLTIDPADKQAIINQGGGVANHNLFWQIMDPTNQTDTVLLEEIKKTFDTLEDFKQKFTEVATKHFGSGWIWLIRNQNNVLEIYALPNQDSPLSLGHQPLLTLDVWEHAYYLKYQNKRVDYIKISVGYFE</sequence>
<accession>A0A0G0QRZ4</accession>
<comment type="caution">
    <text evidence="9">The sequence shown here is derived from an EMBL/GenBank/DDBJ whole genome shotgun (WGS) entry which is preliminary data.</text>
</comment>
<name>A0A0G0QRZ4_9BACT</name>
<feature type="binding site" evidence="5">
    <location>
        <position position="168"/>
    </location>
    <ligand>
        <name>Mn(2+)</name>
        <dbReference type="ChEBI" id="CHEBI:29035"/>
    </ligand>
</feature>
<evidence type="ECO:0000256" key="1">
    <source>
        <dbReference type="ARBA" id="ARBA00008714"/>
    </source>
</evidence>
<dbReference type="InterPro" id="IPR019832">
    <property type="entry name" value="Mn/Fe_SOD_C"/>
</dbReference>
<dbReference type="EMBL" id="LBWS01000052">
    <property type="protein sequence ID" value="KKR13130.1"/>
    <property type="molecule type" value="Genomic_DNA"/>
</dbReference>
<dbReference type="EC" id="1.15.1.1" evidence="2 6"/>
<feature type="binding site" evidence="5">
    <location>
        <position position="26"/>
    </location>
    <ligand>
        <name>Mn(2+)</name>
        <dbReference type="ChEBI" id="CHEBI:29035"/>
    </ligand>
</feature>
<reference evidence="9 10" key="1">
    <citation type="journal article" date="2015" name="Nature">
        <title>rRNA introns, odd ribosomes, and small enigmatic genomes across a large radiation of phyla.</title>
        <authorList>
            <person name="Brown C.T."/>
            <person name="Hug L.A."/>
            <person name="Thomas B.C."/>
            <person name="Sharon I."/>
            <person name="Castelle C.J."/>
            <person name="Singh A."/>
            <person name="Wilkins M.J."/>
            <person name="Williams K.H."/>
            <person name="Banfield J.F."/>
        </authorList>
    </citation>
    <scope>NUCLEOTIDE SEQUENCE [LARGE SCALE GENOMIC DNA]</scope>
</reference>
<keyword evidence="4 6" id="KW-0560">Oxidoreductase</keyword>
<dbReference type="Pfam" id="PF02777">
    <property type="entry name" value="Sod_Fe_C"/>
    <property type="match status" value="1"/>
</dbReference>
<evidence type="ECO:0000256" key="3">
    <source>
        <dbReference type="ARBA" id="ARBA00022723"/>
    </source>
</evidence>
<dbReference type="InterPro" id="IPR036314">
    <property type="entry name" value="SOD_C_sf"/>
</dbReference>
<comment type="catalytic activity">
    <reaction evidence="6">
        <text>2 superoxide + 2 H(+) = H2O2 + O2</text>
        <dbReference type="Rhea" id="RHEA:20696"/>
        <dbReference type="ChEBI" id="CHEBI:15378"/>
        <dbReference type="ChEBI" id="CHEBI:15379"/>
        <dbReference type="ChEBI" id="CHEBI:16240"/>
        <dbReference type="ChEBI" id="CHEBI:18421"/>
        <dbReference type="EC" id="1.15.1.1"/>
    </reaction>
</comment>
<comment type="function">
    <text evidence="6">Destroys radicals which are normally produced within the cells and which are toxic to biological systems.</text>
</comment>
<keyword evidence="3 5" id="KW-0479">Metal-binding</keyword>
<comment type="similarity">
    <text evidence="1 6">Belongs to the iron/manganese superoxide dismutase family.</text>
</comment>
<evidence type="ECO:0000256" key="5">
    <source>
        <dbReference type="PIRSR" id="PIRSR000349-1"/>
    </source>
</evidence>